<dbReference type="WBParaSite" id="GPUH_0001152401-mRNA-1">
    <property type="protein sequence ID" value="GPUH_0001152401-mRNA-1"/>
    <property type="gene ID" value="GPUH_0001152401"/>
</dbReference>
<dbReference type="Proteomes" id="UP000271098">
    <property type="component" value="Unassembled WGS sequence"/>
</dbReference>
<dbReference type="PANTHER" id="PTHR12747">
    <property type="entry name" value="ELONGATOR COMPLEX PROTEIN 1"/>
    <property type="match status" value="1"/>
</dbReference>
<evidence type="ECO:0000313" key="2">
    <source>
        <dbReference type="EMBL" id="VDN18868.1"/>
    </source>
</evidence>
<dbReference type="Pfam" id="PF23936">
    <property type="entry name" value="HB_ELP1"/>
    <property type="match status" value="1"/>
</dbReference>
<accession>A0A183DS19</accession>
<organism evidence="4">
    <name type="scientific">Gongylonema pulchrum</name>
    <dbReference type="NCBI Taxonomy" id="637853"/>
    <lineage>
        <taxon>Eukaryota</taxon>
        <taxon>Metazoa</taxon>
        <taxon>Ecdysozoa</taxon>
        <taxon>Nematoda</taxon>
        <taxon>Chromadorea</taxon>
        <taxon>Rhabditida</taxon>
        <taxon>Spirurina</taxon>
        <taxon>Spiruromorpha</taxon>
        <taxon>Spiruroidea</taxon>
        <taxon>Gongylonematidae</taxon>
        <taxon>Gongylonema</taxon>
    </lineage>
</organism>
<reference evidence="4" key="1">
    <citation type="submission" date="2016-06" db="UniProtKB">
        <authorList>
            <consortium name="WormBaseParasite"/>
        </authorList>
    </citation>
    <scope>IDENTIFICATION</scope>
</reference>
<protein>
    <submittedName>
        <fullName evidence="4">Hemerythrin domain-containing protein</fullName>
    </submittedName>
</protein>
<reference evidence="2 3" key="2">
    <citation type="submission" date="2018-11" db="EMBL/GenBank/DDBJ databases">
        <authorList>
            <consortium name="Pathogen Informatics"/>
        </authorList>
    </citation>
    <scope>NUCLEOTIDE SEQUENCE [LARGE SCALE GENOMIC DNA]</scope>
</reference>
<dbReference type="GO" id="GO:0000049">
    <property type="term" value="F:tRNA binding"/>
    <property type="evidence" value="ECO:0007669"/>
    <property type="project" value="TreeGrafter"/>
</dbReference>
<keyword evidence="3" id="KW-1185">Reference proteome</keyword>
<gene>
    <name evidence="2" type="ORF">GPUH_LOCUS11510</name>
</gene>
<dbReference type="AlphaFoldDB" id="A0A183DS19"/>
<dbReference type="InterPro" id="IPR006849">
    <property type="entry name" value="Elp1"/>
</dbReference>
<dbReference type="GO" id="GO:0005829">
    <property type="term" value="C:cytosol"/>
    <property type="evidence" value="ECO:0007669"/>
    <property type="project" value="TreeGrafter"/>
</dbReference>
<sequence length="94" mass="10497">MGCFRKKKTLKEGGEYEDAALLNALKDLVSLIDTHQDELHSLLPALVAVDAVAEARTLQSRFLQLMDDTMKAIEAAWPPYICPYLIIGPLREIV</sequence>
<name>A0A183DS19_9BILA</name>
<dbReference type="PANTHER" id="PTHR12747:SF0">
    <property type="entry name" value="ELONGATOR COMPLEX PROTEIN 1"/>
    <property type="match status" value="1"/>
</dbReference>
<dbReference type="InterPro" id="IPR056169">
    <property type="entry name" value="HB_ELP1"/>
</dbReference>
<feature type="domain" description="ELP1 three-helical bundle" evidence="1">
    <location>
        <begin position="5"/>
        <end position="71"/>
    </location>
</feature>
<dbReference type="EMBL" id="UYRT01078601">
    <property type="protein sequence ID" value="VDN18868.1"/>
    <property type="molecule type" value="Genomic_DNA"/>
</dbReference>
<evidence type="ECO:0000313" key="4">
    <source>
        <dbReference type="WBParaSite" id="GPUH_0001152401-mRNA-1"/>
    </source>
</evidence>
<dbReference type="OrthoDB" id="40048at2759"/>
<evidence type="ECO:0000259" key="1">
    <source>
        <dbReference type="Pfam" id="PF23936"/>
    </source>
</evidence>
<proteinExistence type="predicted"/>
<dbReference type="GO" id="GO:0033588">
    <property type="term" value="C:elongator holoenzyme complex"/>
    <property type="evidence" value="ECO:0007669"/>
    <property type="project" value="InterPro"/>
</dbReference>
<dbReference type="GO" id="GO:0002926">
    <property type="term" value="P:tRNA wobble base 5-methoxycarbonylmethyl-2-thiouridinylation"/>
    <property type="evidence" value="ECO:0007669"/>
    <property type="project" value="TreeGrafter"/>
</dbReference>
<evidence type="ECO:0000313" key="3">
    <source>
        <dbReference type="Proteomes" id="UP000271098"/>
    </source>
</evidence>